<dbReference type="PATRIC" id="fig|200450.3.peg.5825"/>
<reference evidence="1 2" key="1">
    <citation type="journal article" date="2015" name="Genome Announc.">
        <title>Complete Genome Sequence of the Rhizobacterium Pseudomonas trivialis Strain IHBB745 with Multiple Plant Growth-Promoting Activities and Tolerance to Desiccation and Alkalinity.</title>
        <authorList>
            <person name="Gulati A."/>
            <person name="Swarnkar M.K."/>
            <person name="Vyas P."/>
            <person name="Rahi P."/>
            <person name="Thakur R."/>
            <person name="Thakur N."/>
            <person name="Singh A.K."/>
        </authorList>
    </citation>
    <scope>NUCLEOTIDE SEQUENCE [LARGE SCALE GENOMIC DNA]</scope>
    <source>
        <strain evidence="2">745</strain>
    </source>
</reference>
<name>A0A0H5AJI6_9PSED</name>
<dbReference type="OrthoDB" id="1099791at2"/>
<sequence length="180" mass="20741">MNWILTSTGKRCDLFEPDADMIDPRDISHALAHLCRFNGHTREFYSVAQHSCIVAELVPEEHKLAALLHDATEAYLGDMTRPLKQWMPDYRGFEDVIWTRVCERFDLALDLPASVHHADLIALATERRDLMPTDPAIWDCLVGIEPMVETIRPWPAAEARNTYHQRLMDQLAIEHRRKAA</sequence>
<proteinExistence type="predicted"/>
<dbReference type="RefSeq" id="WP_049713142.1">
    <property type="nucleotide sequence ID" value="NZ_CP011507.1"/>
</dbReference>
<dbReference type="GO" id="GO:0016787">
    <property type="term" value="F:hydrolase activity"/>
    <property type="evidence" value="ECO:0007669"/>
    <property type="project" value="UniProtKB-KW"/>
</dbReference>
<evidence type="ECO:0000313" key="2">
    <source>
        <dbReference type="Proteomes" id="UP000036608"/>
    </source>
</evidence>
<dbReference type="AlphaFoldDB" id="A0A0H5AJI6"/>
<dbReference type="Gene3D" id="1.10.3210.10">
    <property type="entry name" value="Hypothetical protein af1432"/>
    <property type="match status" value="1"/>
</dbReference>
<reference evidence="2" key="2">
    <citation type="submission" date="2015-05" db="EMBL/GenBank/DDBJ databases">
        <authorList>
            <person name="Swarnkar M.K."/>
            <person name="Vyas P."/>
            <person name="Rahi P."/>
            <person name="Thakur R."/>
            <person name="Thakur N."/>
            <person name="Singh A.K."/>
            <person name="Gulati A."/>
        </authorList>
    </citation>
    <scope>NUCLEOTIDE SEQUENCE [LARGE SCALE GENOMIC DNA]</scope>
    <source>
        <strain evidence="2">745</strain>
    </source>
</reference>
<protein>
    <submittedName>
        <fullName evidence="1">Phosphohydrolase</fullName>
    </submittedName>
</protein>
<evidence type="ECO:0000313" key="1">
    <source>
        <dbReference type="EMBL" id="AKS09860.1"/>
    </source>
</evidence>
<dbReference type="SUPFAM" id="SSF109604">
    <property type="entry name" value="HD-domain/PDEase-like"/>
    <property type="match status" value="1"/>
</dbReference>
<dbReference type="KEGG" id="ptv:AA957_28340"/>
<gene>
    <name evidence="1" type="ORF">AA957_28340</name>
</gene>
<accession>A0A0H5AJI6</accession>
<organism evidence="1 2">
    <name type="scientific">Pseudomonas trivialis</name>
    <dbReference type="NCBI Taxonomy" id="200450"/>
    <lineage>
        <taxon>Bacteria</taxon>
        <taxon>Pseudomonadati</taxon>
        <taxon>Pseudomonadota</taxon>
        <taxon>Gammaproteobacteria</taxon>
        <taxon>Pseudomonadales</taxon>
        <taxon>Pseudomonadaceae</taxon>
        <taxon>Pseudomonas</taxon>
    </lineage>
</organism>
<keyword evidence="1" id="KW-0378">Hydrolase</keyword>
<dbReference type="Proteomes" id="UP000036608">
    <property type="component" value="Chromosome"/>
</dbReference>
<dbReference type="EMBL" id="CP011507">
    <property type="protein sequence ID" value="AKS09860.1"/>
    <property type="molecule type" value="Genomic_DNA"/>
</dbReference>